<evidence type="ECO:0000313" key="9">
    <source>
        <dbReference type="Proteomes" id="UP000199112"/>
    </source>
</evidence>
<dbReference type="AlphaFoldDB" id="A0A1H6FQ87"/>
<evidence type="ECO:0000256" key="3">
    <source>
        <dbReference type="ARBA" id="ARBA00022676"/>
    </source>
</evidence>
<feature type="region of interest" description="Disordered" evidence="6">
    <location>
        <begin position="1"/>
        <end position="49"/>
    </location>
</feature>
<evidence type="ECO:0000256" key="1">
    <source>
        <dbReference type="ARBA" id="ARBA00004236"/>
    </source>
</evidence>
<name>A0A1H6FQ87_9EURY</name>
<evidence type="ECO:0000313" key="8">
    <source>
        <dbReference type="EMBL" id="SEH12370.1"/>
    </source>
</evidence>
<feature type="compositionally biased region" description="Basic and acidic residues" evidence="6">
    <location>
        <begin position="1"/>
        <end position="29"/>
    </location>
</feature>
<gene>
    <name evidence="8" type="ORF">SAMN04487967_0777</name>
</gene>
<accession>A0A1H6FQ87</accession>
<dbReference type="InterPro" id="IPR001173">
    <property type="entry name" value="Glyco_trans_2-like"/>
</dbReference>
<evidence type="ECO:0000259" key="7">
    <source>
        <dbReference type="Pfam" id="PF00535"/>
    </source>
</evidence>
<comment type="subcellular location">
    <subcellularLocation>
        <location evidence="1">Cell membrane</location>
    </subcellularLocation>
</comment>
<dbReference type="GO" id="GO:0005886">
    <property type="term" value="C:plasma membrane"/>
    <property type="evidence" value="ECO:0007669"/>
    <property type="project" value="UniProtKB-SubCell"/>
</dbReference>
<dbReference type="PANTHER" id="PTHR43646:SF2">
    <property type="entry name" value="GLYCOSYLTRANSFERASE 2-LIKE DOMAIN-CONTAINING PROTEIN"/>
    <property type="match status" value="1"/>
</dbReference>
<protein>
    <submittedName>
        <fullName evidence="8">Glycosyl transferase family 2</fullName>
    </submittedName>
</protein>
<evidence type="ECO:0000256" key="4">
    <source>
        <dbReference type="ARBA" id="ARBA00022679"/>
    </source>
</evidence>
<evidence type="ECO:0000256" key="6">
    <source>
        <dbReference type="SAM" id="MobiDB-lite"/>
    </source>
</evidence>
<dbReference type="RefSeq" id="WP_090505317.1">
    <property type="nucleotide sequence ID" value="NZ_FNWL01000001.1"/>
</dbReference>
<dbReference type="GO" id="GO:0016757">
    <property type="term" value="F:glycosyltransferase activity"/>
    <property type="evidence" value="ECO:0007669"/>
    <property type="project" value="UniProtKB-KW"/>
</dbReference>
<dbReference type="Pfam" id="PF00535">
    <property type="entry name" value="Glycos_transf_2"/>
    <property type="match status" value="1"/>
</dbReference>
<dbReference type="SUPFAM" id="SSF53448">
    <property type="entry name" value="Nucleotide-diphospho-sugar transferases"/>
    <property type="match status" value="1"/>
</dbReference>
<keyword evidence="4 8" id="KW-0808">Transferase</keyword>
<keyword evidence="2" id="KW-1003">Cell membrane</keyword>
<dbReference type="EMBL" id="FNWL01000001">
    <property type="protein sequence ID" value="SEH12370.1"/>
    <property type="molecule type" value="Genomic_DNA"/>
</dbReference>
<feature type="domain" description="Glycosyltransferase 2-like" evidence="7">
    <location>
        <begin position="51"/>
        <end position="157"/>
    </location>
</feature>
<keyword evidence="3" id="KW-0328">Glycosyltransferase</keyword>
<proteinExistence type="predicted"/>
<evidence type="ECO:0000256" key="2">
    <source>
        <dbReference type="ARBA" id="ARBA00022475"/>
    </source>
</evidence>
<dbReference type="Proteomes" id="UP000199112">
    <property type="component" value="Unassembled WGS sequence"/>
</dbReference>
<dbReference type="InterPro" id="IPR029044">
    <property type="entry name" value="Nucleotide-diphossugar_trans"/>
</dbReference>
<evidence type="ECO:0000256" key="5">
    <source>
        <dbReference type="ARBA" id="ARBA00023136"/>
    </source>
</evidence>
<keyword evidence="9" id="KW-1185">Reference proteome</keyword>
<sequence length="271" mass="29352">MGAPDGHETATETDAGRDIDIDIDTERATDTAVADETTATDRSDSPRPAVSFVIPTQNEGEYLRSALASIAGLDTAYEHEVIVVDGGSTDDTTAIAREYDVTVLEDPDSSIAQARNHGAARANGEWLAFVDADTELRANYLTAMLGFVESNALAAASSHCRITGPLRATLMAATINYVFSRLERPILPGFNTFVHARAFEEVGGFPDVPNEDTAFSRRLAKRYPTGYYPEVLVESSGRRIATDGLTGTLWHYLRLDVGRIRQSGDGEHTPK</sequence>
<dbReference type="PANTHER" id="PTHR43646">
    <property type="entry name" value="GLYCOSYLTRANSFERASE"/>
    <property type="match status" value="1"/>
</dbReference>
<dbReference type="Gene3D" id="3.90.550.10">
    <property type="entry name" value="Spore Coat Polysaccharide Biosynthesis Protein SpsA, Chain A"/>
    <property type="match status" value="1"/>
</dbReference>
<keyword evidence="5" id="KW-0472">Membrane</keyword>
<dbReference type="OrthoDB" id="46222at2157"/>
<reference evidence="9" key="1">
    <citation type="submission" date="2016-10" db="EMBL/GenBank/DDBJ databases">
        <authorList>
            <person name="Varghese N."/>
            <person name="Submissions S."/>
        </authorList>
    </citation>
    <scope>NUCLEOTIDE SEQUENCE [LARGE SCALE GENOMIC DNA]</scope>
    <source>
        <strain evidence="9">CGMCC 1.8981</strain>
    </source>
</reference>
<organism evidence="8 9">
    <name type="scientific">Natronorubrum sediminis</name>
    <dbReference type="NCBI Taxonomy" id="640943"/>
    <lineage>
        <taxon>Archaea</taxon>
        <taxon>Methanobacteriati</taxon>
        <taxon>Methanobacteriota</taxon>
        <taxon>Stenosarchaea group</taxon>
        <taxon>Halobacteria</taxon>
        <taxon>Halobacteriales</taxon>
        <taxon>Natrialbaceae</taxon>
        <taxon>Natronorubrum</taxon>
    </lineage>
</organism>